<proteinExistence type="predicted"/>
<reference evidence="2" key="1">
    <citation type="journal article" date="2019" name="Sci. Rep.">
        <title>Draft genome of Tanacetum cinerariifolium, the natural source of mosquito coil.</title>
        <authorList>
            <person name="Yamashiro T."/>
            <person name="Shiraishi A."/>
            <person name="Satake H."/>
            <person name="Nakayama K."/>
        </authorList>
    </citation>
    <scope>NUCLEOTIDE SEQUENCE</scope>
</reference>
<evidence type="ECO:0000256" key="1">
    <source>
        <dbReference type="SAM" id="Phobius"/>
    </source>
</evidence>
<gene>
    <name evidence="2" type="ORF">Tci_839350</name>
</gene>
<sequence>YVAVATSCCSAFNLHTLPMTIYYWKLDNKQVTIQFRVFISAGVLFLLLEYSVPVVRSSLLLLASVYCC</sequence>
<evidence type="ECO:0000313" key="2">
    <source>
        <dbReference type="EMBL" id="GFC67380.1"/>
    </source>
</evidence>
<keyword evidence="1" id="KW-0812">Transmembrane</keyword>
<organism evidence="2">
    <name type="scientific">Tanacetum cinerariifolium</name>
    <name type="common">Dalmatian daisy</name>
    <name type="synonym">Chrysanthemum cinerariifolium</name>
    <dbReference type="NCBI Taxonomy" id="118510"/>
    <lineage>
        <taxon>Eukaryota</taxon>
        <taxon>Viridiplantae</taxon>
        <taxon>Streptophyta</taxon>
        <taxon>Embryophyta</taxon>
        <taxon>Tracheophyta</taxon>
        <taxon>Spermatophyta</taxon>
        <taxon>Magnoliopsida</taxon>
        <taxon>eudicotyledons</taxon>
        <taxon>Gunneridae</taxon>
        <taxon>Pentapetalae</taxon>
        <taxon>asterids</taxon>
        <taxon>campanulids</taxon>
        <taxon>Asterales</taxon>
        <taxon>Asteraceae</taxon>
        <taxon>Asteroideae</taxon>
        <taxon>Anthemideae</taxon>
        <taxon>Anthemidinae</taxon>
        <taxon>Tanacetum</taxon>
    </lineage>
</organism>
<keyword evidence="1" id="KW-1133">Transmembrane helix</keyword>
<comment type="caution">
    <text evidence="2">The sequence shown here is derived from an EMBL/GenBank/DDBJ whole genome shotgun (WGS) entry which is preliminary data.</text>
</comment>
<name>A0A699QDN3_TANCI</name>
<keyword evidence="1" id="KW-0472">Membrane</keyword>
<accession>A0A699QDN3</accession>
<feature type="transmembrane region" description="Helical" evidence="1">
    <location>
        <begin position="33"/>
        <end position="52"/>
    </location>
</feature>
<dbReference type="AlphaFoldDB" id="A0A699QDN3"/>
<dbReference type="EMBL" id="BKCJ011015261">
    <property type="protein sequence ID" value="GFC67380.1"/>
    <property type="molecule type" value="Genomic_DNA"/>
</dbReference>
<protein>
    <submittedName>
        <fullName evidence="2">Uncharacterized protein</fullName>
    </submittedName>
</protein>
<feature type="non-terminal residue" evidence="2">
    <location>
        <position position="1"/>
    </location>
</feature>